<feature type="region of interest" description="Disordered" evidence="11">
    <location>
        <begin position="1"/>
        <end position="98"/>
    </location>
</feature>
<protein>
    <recommendedName>
        <fullName evidence="8">mitogen-activated protein kinase kinase</fullName>
        <ecNumber evidence="8">2.7.12.2</ecNumber>
    </recommendedName>
</protein>
<dbReference type="SMART" id="SM00220">
    <property type="entry name" value="S_TKc"/>
    <property type="match status" value="1"/>
</dbReference>
<dbReference type="FunFam" id="3.30.200.20:FF:000341">
    <property type="entry name" value="MAP kinase kinase PBS2"/>
    <property type="match status" value="1"/>
</dbReference>
<dbReference type="GO" id="GO:0032991">
    <property type="term" value="C:protein-containing complex"/>
    <property type="evidence" value="ECO:0007669"/>
    <property type="project" value="UniProtKB-ARBA"/>
</dbReference>
<dbReference type="Pfam" id="PF00069">
    <property type="entry name" value="Pkinase"/>
    <property type="match status" value="1"/>
</dbReference>
<keyword evidence="3" id="KW-0808">Transferase</keyword>
<proteinExistence type="inferred from homology"/>
<dbReference type="EMBL" id="LMYN01000007">
    <property type="protein sequence ID" value="KSA03619.1"/>
    <property type="molecule type" value="Genomic_DNA"/>
</dbReference>
<accession>A0A0V1Q566</accession>
<feature type="region of interest" description="Disordered" evidence="11">
    <location>
        <begin position="629"/>
        <end position="683"/>
    </location>
</feature>
<evidence type="ECO:0000313" key="13">
    <source>
        <dbReference type="EMBL" id="KSA03619.1"/>
    </source>
</evidence>
<gene>
    <name evidence="13" type="ORF">AC631_00594</name>
</gene>
<keyword evidence="4 10" id="KW-0547">Nucleotide-binding</keyword>
<feature type="compositionally biased region" description="Polar residues" evidence="11">
    <location>
        <begin position="285"/>
        <end position="297"/>
    </location>
</feature>
<name>A0A0V1Q566_9ASCO</name>
<dbReference type="Proteomes" id="UP000054251">
    <property type="component" value="Unassembled WGS sequence"/>
</dbReference>
<dbReference type="GO" id="GO:0030447">
    <property type="term" value="P:filamentous growth"/>
    <property type="evidence" value="ECO:0007669"/>
    <property type="project" value="UniProtKB-ARBA"/>
</dbReference>
<evidence type="ECO:0000256" key="7">
    <source>
        <dbReference type="ARBA" id="ARBA00038035"/>
    </source>
</evidence>
<dbReference type="InterPro" id="IPR000719">
    <property type="entry name" value="Prot_kinase_dom"/>
</dbReference>
<dbReference type="GO" id="GO:0038066">
    <property type="term" value="P:p38MAPK cascade"/>
    <property type="evidence" value="ECO:0007669"/>
    <property type="project" value="UniProtKB-ARBA"/>
</dbReference>
<dbReference type="GO" id="GO:0004708">
    <property type="term" value="F:MAP kinase kinase activity"/>
    <property type="evidence" value="ECO:0007669"/>
    <property type="project" value="UniProtKB-EC"/>
</dbReference>
<evidence type="ECO:0000256" key="9">
    <source>
        <dbReference type="ARBA" id="ARBA00049014"/>
    </source>
</evidence>
<evidence type="ECO:0000256" key="6">
    <source>
        <dbReference type="ARBA" id="ARBA00022840"/>
    </source>
</evidence>
<dbReference type="GeneID" id="26837603"/>
<evidence type="ECO:0000256" key="8">
    <source>
        <dbReference type="ARBA" id="ARBA00038999"/>
    </source>
</evidence>
<comment type="similarity">
    <text evidence="7">Belongs to the protein kinase superfamily. STE Ser/Thr protein kinase family. MAP kinase kinase subfamily.</text>
</comment>
<feature type="binding site" evidence="10">
    <location>
        <position position="374"/>
    </location>
    <ligand>
        <name>ATP</name>
        <dbReference type="ChEBI" id="CHEBI:30616"/>
    </ligand>
</feature>
<keyword evidence="2" id="KW-0597">Phosphoprotein</keyword>
<feature type="compositionally biased region" description="Low complexity" evidence="11">
    <location>
        <begin position="189"/>
        <end position="202"/>
    </location>
</feature>
<dbReference type="PROSITE" id="PS50011">
    <property type="entry name" value="PROTEIN_KINASE_DOM"/>
    <property type="match status" value="1"/>
</dbReference>
<keyword evidence="14" id="KW-1185">Reference proteome</keyword>
<evidence type="ECO:0000256" key="10">
    <source>
        <dbReference type="PROSITE-ProRule" id="PRU10141"/>
    </source>
</evidence>
<comment type="caution">
    <text evidence="13">The sequence shown here is derived from an EMBL/GenBank/DDBJ whole genome shotgun (WGS) entry which is preliminary data.</text>
</comment>
<dbReference type="RefSeq" id="XP_015469721.1">
    <property type="nucleotide sequence ID" value="XM_015609424.1"/>
</dbReference>
<evidence type="ECO:0000256" key="11">
    <source>
        <dbReference type="SAM" id="MobiDB-lite"/>
    </source>
</evidence>
<keyword evidence="6 10" id="KW-0067">ATP-binding</keyword>
<dbReference type="PROSITE" id="PS00107">
    <property type="entry name" value="PROTEIN_KINASE_ATP"/>
    <property type="match status" value="1"/>
</dbReference>
<evidence type="ECO:0000256" key="3">
    <source>
        <dbReference type="ARBA" id="ARBA00022679"/>
    </source>
</evidence>
<feature type="compositionally biased region" description="Low complexity" evidence="11">
    <location>
        <begin position="262"/>
        <end position="284"/>
    </location>
</feature>
<evidence type="ECO:0000256" key="4">
    <source>
        <dbReference type="ARBA" id="ARBA00022741"/>
    </source>
</evidence>
<dbReference type="GO" id="GO:0005737">
    <property type="term" value="C:cytoplasm"/>
    <property type="evidence" value="ECO:0007669"/>
    <property type="project" value="UniProtKB-ARBA"/>
</dbReference>
<dbReference type="InterPro" id="IPR017441">
    <property type="entry name" value="Protein_kinase_ATP_BS"/>
</dbReference>
<evidence type="ECO:0000256" key="5">
    <source>
        <dbReference type="ARBA" id="ARBA00022777"/>
    </source>
</evidence>
<comment type="catalytic activity">
    <reaction evidence="9">
        <text>L-seryl-[protein] + ATP = O-phospho-L-seryl-[protein] + ADP + H(+)</text>
        <dbReference type="Rhea" id="RHEA:17989"/>
        <dbReference type="Rhea" id="RHEA-COMP:9863"/>
        <dbReference type="Rhea" id="RHEA-COMP:11604"/>
        <dbReference type="ChEBI" id="CHEBI:15378"/>
        <dbReference type="ChEBI" id="CHEBI:29999"/>
        <dbReference type="ChEBI" id="CHEBI:30616"/>
        <dbReference type="ChEBI" id="CHEBI:83421"/>
        <dbReference type="ChEBI" id="CHEBI:456216"/>
        <dbReference type="EC" id="2.7.12.2"/>
    </reaction>
</comment>
<feature type="compositionally biased region" description="Polar residues" evidence="11">
    <location>
        <begin position="674"/>
        <end position="683"/>
    </location>
</feature>
<reference evidence="13 14" key="1">
    <citation type="submission" date="2015-11" db="EMBL/GenBank/DDBJ databases">
        <title>The genome of Debaryomyces fabryi.</title>
        <authorList>
            <person name="Tafer H."/>
            <person name="Lopandic K."/>
        </authorList>
    </citation>
    <scope>NUCLEOTIDE SEQUENCE [LARGE SCALE GENOMIC DNA]</scope>
    <source>
        <strain evidence="13 14">CBS 789</strain>
    </source>
</reference>
<feature type="compositionally biased region" description="Polar residues" evidence="11">
    <location>
        <begin position="28"/>
        <end position="44"/>
    </location>
</feature>
<dbReference type="GO" id="GO:0005524">
    <property type="term" value="F:ATP binding"/>
    <property type="evidence" value="ECO:0007669"/>
    <property type="project" value="UniProtKB-UniRule"/>
</dbReference>
<feature type="compositionally biased region" description="Pro residues" evidence="11">
    <location>
        <begin position="84"/>
        <end position="96"/>
    </location>
</feature>
<dbReference type="AlphaFoldDB" id="A0A0V1Q566"/>
<dbReference type="Gene3D" id="3.30.200.20">
    <property type="entry name" value="Phosphorylase Kinase, domain 1"/>
    <property type="match status" value="1"/>
</dbReference>
<dbReference type="PANTHER" id="PTHR48013:SF25">
    <property type="entry name" value="MAP KINASE KINASE PBS2"/>
    <property type="match status" value="1"/>
</dbReference>
<organism evidence="13 14">
    <name type="scientific">Debaryomyces fabryi</name>
    <dbReference type="NCBI Taxonomy" id="58627"/>
    <lineage>
        <taxon>Eukaryota</taxon>
        <taxon>Fungi</taxon>
        <taxon>Dikarya</taxon>
        <taxon>Ascomycota</taxon>
        <taxon>Saccharomycotina</taxon>
        <taxon>Pichiomycetes</taxon>
        <taxon>Debaryomycetaceae</taxon>
        <taxon>Debaryomyces</taxon>
    </lineage>
</organism>
<evidence type="ECO:0000259" key="12">
    <source>
        <dbReference type="PROSITE" id="PS50011"/>
    </source>
</evidence>
<feature type="domain" description="Protein kinase" evidence="12">
    <location>
        <begin position="345"/>
        <end position="605"/>
    </location>
</feature>
<feature type="compositionally biased region" description="Polar residues" evidence="11">
    <location>
        <begin position="145"/>
        <end position="165"/>
    </location>
</feature>
<sequence length="683" mass="74871">MSDAKDTADNLSPGFENLNLRTPKAANHENTQSPQRVSHSQINGDIQARILAFQQKRTKPVNGGHGGLNSMPPSTNHLNEAPDKPLPPLPPLPSLPKLPNMLAQQRSYSLGDANDLGVIPSPMEAENNHSINHSMNQAMSRGMNQSISQGMSRTSSLKKQDSQQPPFELLKKPSLSQRRGMKLNLSEMSSPTSASSPDDTSPIGDDRKNPVFPNAPKGSDMESGALNTTGDLSRMLSDRKKKPNFKLNLSNTGAPGVSGMQNSQPNSNSTSTTSSLNSSGSSTTMATNNETNQSKKPQLQGLFANYSKYVDIKSGSLNFAGKASLHSKGIDFLSGLLFRISLEELEFLEELGHGNYGVVLKVLHKPTGVLMAMKEVRLELDETKFTQILMELEILHKCDSPYIVDFYGAFFVEGAVYMCMEYMDGGSLDKIYGKDDGVKDEACLAYITECVIRGLKELKDEHNIIHRDVKPTNILVNTLGKVKLCDFGVSGNLVASLAKTNIGCQSYMAPERIKSLSPTDNTYSVQSDIWSLGLSILEIAAGHYPYPAETYGNIFSQLSAIVDGDPPKLDPKVFSKDAQLFIKSCLNKNPDLRPSYATLLKHPWLAKYRKIDPHMDKFVTKKIQELEEEKNKKNLSRTNSTNSSATTAKPPKENVRSLLKGKVQAPALHRGGLMNSNRNSSNR</sequence>
<dbReference type="OrthoDB" id="10252354at2759"/>
<feature type="compositionally biased region" description="Low complexity" evidence="11">
    <location>
        <begin position="636"/>
        <end position="649"/>
    </location>
</feature>
<dbReference type="GO" id="GO:0004674">
    <property type="term" value="F:protein serine/threonine kinase activity"/>
    <property type="evidence" value="ECO:0007669"/>
    <property type="project" value="UniProtKB-KW"/>
</dbReference>
<dbReference type="PANTHER" id="PTHR48013">
    <property type="entry name" value="DUAL SPECIFICITY MITOGEN-ACTIVATED PROTEIN KINASE KINASE 5-RELATED"/>
    <property type="match status" value="1"/>
</dbReference>
<keyword evidence="1" id="KW-0723">Serine/threonine-protein kinase</keyword>
<dbReference type="Gene3D" id="1.10.510.10">
    <property type="entry name" value="Transferase(Phosphotransferase) domain 1"/>
    <property type="match status" value="1"/>
</dbReference>
<dbReference type="SUPFAM" id="SSF56112">
    <property type="entry name" value="Protein kinase-like (PK-like)"/>
    <property type="match status" value="1"/>
</dbReference>
<evidence type="ECO:0000256" key="1">
    <source>
        <dbReference type="ARBA" id="ARBA00022527"/>
    </source>
</evidence>
<dbReference type="GO" id="GO:0071474">
    <property type="term" value="P:cellular hyperosmotic response"/>
    <property type="evidence" value="ECO:0007669"/>
    <property type="project" value="TreeGrafter"/>
</dbReference>
<dbReference type="InterPro" id="IPR008271">
    <property type="entry name" value="Ser/Thr_kinase_AS"/>
</dbReference>
<evidence type="ECO:0000256" key="2">
    <source>
        <dbReference type="ARBA" id="ARBA00022553"/>
    </source>
</evidence>
<evidence type="ECO:0000313" key="14">
    <source>
        <dbReference type="Proteomes" id="UP000054251"/>
    </source>
</evidence>
<keyword evidence="5" id="KW-0418">Kinase</keyword>
<dbReference type="PROSITE" id="PS00108">
    <property type="entry name" value="PROTEIN_KINASE_ST"/>
    <property type="match status" value="1"/>
</dbReference>
<dbReference type="InterPro" id="IPR011009">
    <property type="entry name" value="Kinase-like_dom_sf"/>
</dbReference>
<dbReference type="EC" id="2.7.12.2" evidence="8"/>
<feature type="region of interest" description="Disordered" evidence="11">
    <location>
        <begin position="145"/>
        <end position="298"/>
    </location>
</feature>